<dbReference type="EMBL" id="JADCNM010000013">
    <property type="protein sequence ID" value="KAG0456255.1"/>
    <property type="molecule type" value="Genomic_DNA"/>
</dbReference>
<dbReference type="Proteomes" id="UP000639772">
    <property type="component" value="Chromosome 13"/>
</dbReference>
<dbReference type="InterPro" id="IPR006502">
    <property type="entry name" value="PDDEXK-like"/>
</dbReference>
<protein>
    <submittedName>
        <fullName evidence="2">Uncharacterized protein</fullName>
    </submittedName>
</protein>
<dbReference type="NCBIfam" id="TIGR01615">
    <property type="entry name" value="A_thal_3542"/>
    <property type="match status" value="1"/>
</dbReference>
<reference evidence="2 3" key="1">
    <citation type="journal article" date="2020" name="Nat. Food">
        <title>A phased Vanilla planifolia genome enables genetic improvement of flavour and production.</title>
        <authorList>
            <person name="Hasing T."/>
            <person name="Tang H."/>
            <person name="Brym M."/>
            <person name="Khazi F."/>
            <person name="Huang T."/>
            <person name="Chambers A.H."/>
        </authorList>
    </citation>
    <scope>NUCLEOTIDE SEQUENCE [LARGE SCALE GENOMIC DNA]</scope>
    <source>
        <tissue evidence="2">Leaf</tissue>
    </source>
</reference>
<evidence type="ECO:0000313" key="3">
    <source>
        <dbReference type="Proteomes" id="UP000639772"/>
    </source>
</evidence>
<proteinExistence type="predicted"/>
<dbReference type="PANTHER" id="PTHR31579">
    <property type="entry name" value="OS03G0796600 PROTEIN"/>
    <property type="match status" value="1"/>
</dbReference>
<dbReference type="AlphaFoldDB" id="A0A835PPK0"/>
<organism evidence="2 3">
    <name type="scientific">Vanilla planifolia</name>
    <name type="common">Vanilla</name>
    <dbReference type="NCBI Taxonomy" id="51239"/>
    <lineage>
        <taxon>Eukaryota</taxon>
        <taxon>Viridiplantae</taxon>
        <taxon>Streptophyta</taxon>
        <taxon>Embryophyta</taxon>
        <taxon>Tracheophyta</taxon>
        <taxon>Spermatophyta</taxon>
        <taxon>Magnoliopsida</taxon>
        <taxon>Liliopsida</taxon>
        <taxon>Asparagales</taxon>
        <taxon>Orchidaceae</taxon>
        <taxon>Vanilloideae</taxon>
        <taxon>Vanilleae</taxon>
        <taxon>Vanilla</taxon>
    </lineage>
</organism>
<evidence type="ECO:0000256" key="1">
    <source>
        <dbReference type="SAM" id="MobiDB-lite"/>
    </source>
</evidence>
<evidence type="ECO:0000313" key="2">
    <source>
        <dbReference type="EMBL" id="KAG0456255.1"/>
    </source>
</evidence>
<dbReference type="PANTHER" id="PTHR31579:SF58">
    <property type="entry name" value="PLANT-SPECIFIC DOMAIN TIGR01615 FAMILY PROTEIN"/>
    <property type="match status" value="1"/>
</dbReference>
<dbReference type="Pfam" id="PF04720">
    <property type="entry name" value="PDDEXK_6"/>
    <property type="match status" value="1"/>
</dbReference>
<gene>
    <name evidence="2" type="ORF">HPP92_024043</name>
</gene>
<dbReference type="OrthoDB" id="691424at2759"/>
<comment type="caution">
    <text evidence="2">The sequence shown here is derived from an EMBL/GenBank/DDBJ whole genome shotgun (WGS) entry which is preliminary data.</text>
</comment>
<accession>A0A835PPK0</accession>
<feature type="compositionally biased region" description="Gly residues" evidence="1">
    <location>
        <begin position="30"/>
        <end position="39"/>
    </location>
</feature>
<sequence>MEESLADMVLGFFEEWNAEDSSGSEDLMSDGGGGSGEEAGGADEARTFWESQDQILKDTLMRSGSTERKILAEVEEAIRKMREEGAVCDCSGGVGDECGKRWGLRGIADRLREKGYDSAVCRSKWQRSPDFPSGEHSYIDVMIGSRKVVIEPSFRGEFEVARANMKYNILVARLPEVFVGKAERLRSVVKIMCRGAKRCMKENRMHMGPWRKHEYMLSKWFGNCERLSVPLPSFPARDAVLSAERQLSRPRASMLTFDLHRPVVKVG</sequence>
<feature type="region of interest" description="Disordered" evidence="1">
    <location>
        <begin position="17"/>
        <end position="42"/>
    </location>
</feature>
<name>A0A835PPK0_VANPL</name>